<gene>
    <name evidence="2" type="ORF">VSH64_47310</name>
</gene>
<proteinExistence type="predicted"/>
<reference evidence="2 3" key="1">
    <citation type="journal article" date="2015" name="Int. J. Syst. Evol. Microbiol.">
        <title>Amycolatopsis rhabdoformis sp. nov., an actinomycete isolated from a tropical forest soil.</title>
        <authorList>
            <person name="Souza W.R."/>
            <person name="Silva R.E."/>
            <person name="Goodfellow M."/>
            <person name="Busarakam K."/>
            <person name="Figueiro F.S."/>
            <person name="Ferreira D."/>
            <person name="Rodrigues-Filho E."/>
            <person name="Moraes L.A.B."/>
            <person name="Zucchi T.D."/>
        </authorList>
    </citation>
    <scope>NUCLEOTIDE SEQUENCE [LARGE SCALE GENOMIC DNA]</scope>
    <source>
        <strain evidence="2 3">NCIMB 14900</strain>
    </source>
</reference>
<dbReference type="Pfam" id="PF12802">
    <property type="entry name" value="MarR_2"/>
    <property type="match status" value="1"/>
</dbReference>
<evidence type="ECO:0000259" key="1">
    <source>
        <dbReference type="PROSITE" id="PS50995"/>
    </source>
</evidence>
<dbReference type="PROSITE" id="PS50995">
    <property type="entry name" value="HTH_MARR_2"/>
    <property type="match status" value="1"/>
</dbReference>
<sequence length="144" mass="15973">MTEQTSSDAIAHRLRILVGRLRRRIQDASAVRGLSAPQASALARLVIAEPSSASQLAGAERVRPQSMAKTVAALHEQGLIRREADAEDARRQLLFLTDEGRAIAQGARTSREEWLASAFEERFTDAERRILDEALTLLERVVEE</sequence>
<accession>A0ABZ1I9S7</accession>
<dbReference type="RefSeq" id="WP_326569266.1">
    <property type="nucleotide sequence ID" value="NZ_CP142149.1"/>
</dbReference>
<keyword evidence="3" id="KW-1185">Reference proteome</keyword>
<evidence type="ECO:0000313" key="2">
    <source>
        <dbReference type="EMBL" id="WSE30319.1"/>
    </source>
</evidence>
<dbReference type="EMBL" id="CP142149">
    <property type="protein sequence ID" value="WSE30319.1"/>
    <property type="molecule type" value="Genomic_DNA"/>
</dbReference>
<dbReference type="SMART" id="SM00347">
    <property type="entry name" value="HTH_MARR"/>
    <property type="match status" value="1"/>
</dbReference>
<protein>
    <submittedName>
        <fullName evidence="2">MarR family transcriptional regulator</fullName>
    </submittedName>
</protein>
<dbReference type="PANTHER" id="PTHR39515:SF2">
    <property type="entry name" value="HTH-TYPE TRANSCRIPTIONAL REGULATOR RV0880"/>
    <property type="match status" value="1"/>
</dbReference>
<dbReference type="InterPro" id="IPR000835">
    <property type="entry name" value="HTH_MarR-typ"/>
</dbReference>
<dbReference type="PANTHER" id="PTHR39515">
    <property type="entry name" value="CONSERVED PROTEIN"/>
    <property type="match status" value="1"/>
</dbReference>
<dbReference type="InterPro" id="IPR052526">
    <property type="entry name" value="HTH-type_Bedaq_tolerance"/>
</dbReference>
<dbReference type="InterPro" id="IPR036390">
    <property type="entry name" value="WH_DNA-bd_sf"/>
</dbReference>
<dbReference type="Proteomes" id="UP001330812">
    <property type="component" value="Chromosome"/>
</dbReference>
<organism evidence="2 3">
    <name type="scientific">Amycolatopsis rhabdoformis</name>
    <dbReference type="NCBI Taxonomy" id="1448059"/>
    <lineage>
        <taxon>Bacteria</taxon>
        <taxon>Bacillati</taxon>
        <taxon>Actinomycetota</taxon>
        <taxon>Actinomycetes</taxon>
        <taxon>Pseudonocardiales</taxon>
        <taxon>Pseudonocardiaceae</taxon>
        <taxon>Amycolatopsis</taxon>
    </lineage>
</organism>
<dbReference type="SUPFAM" id="SSF46785">
    <property type="entry name" value="Winged helix' DNA-binding domain"/>
    <property type="match status" value="1"/>
</dbReference>
<name>A0ABZ1I9S7_9PSEU</name>
<dbReference type="InterPro" id="IPR036388">
    <property type="entry name" value="WH-like_DNA-bd_sf"/>
</dbReference>
<dbReference type="Gene3D" id="1.10.10.10">
    <property type="entry name" value="Winged helix-like DNA-binding domain superfamily/Winged helix DNA-binding domain"/>
    <property type="match status" value="1"/>
</dbReference>
<feature type="domain" description="HTH marR-type" evidence="1">
    <location>
        <begin position="7"/>
        <end position="143"/>
    </location>
</feature>
<evidence type="ECO:0000313" key="3">
    <source>
        <dbReference type="Proteomes" id="UP001330812"/>
    </source>
</evidence>